<evidence type="ECO:0000313" key="2">
    <source>
        <dbReference type="EMBL" id="CAB4996882.1"/>
    </source>
</evidence>
<dbReference type="Gene3D" id="2.60.40.10">
    <property type="entry name" value="Immunoglobulins"/>
    <property type="match status" value="1"/>
</dbReference>
<reference evidence="2" key="1">
    <citation type="submission" date="2020-05" db="EMBL/GenBank/DDBJ databases">
        <authorList>
            <person name="Chiriac C."/>
            <person name="Salcher M."/>
            <person name="Ghai R."/>
            <person name="Kavagutti S V."/>
        </authorList>
    </citation>
    <scope>NUCLEOTIDE SEQUENCE</scope>
</reference>
<dbReference type="InterPro" id="IPR008964">
    <property type="entry name" value="Invasin/intimin_cell_adhesion"/>
</dbReference>
<dbReference type="InterPro" id="IPR017853">
    <property type="entry name" value="GH"/>
</dbReference>
<dbReference type="InterPro" id="IPR051923">
    <property type="entry name" value="Glycosyl_Hydrolase_39"/>
</dbReference>
<sequence length="1012" mass="107292">MRSKLVIFVLGVAVILPLAPAAVAQAPFASPVSTPMGAPSVAPSAVSRAATSASRTAAATGSPAAILATVPAVSPLRVGYKPGMFPSLASKAKDKRGCTLRNQMLIKLATKKPRVGAGCKLTGGIWSLDFGASKTSQPAKVKLGKLMPDVYVYGQGAYLWTPQQRAAYTTTAVKAATSSKTRSKATTISPIIWVPNISNFQPVSRQGFIVLNSLLNLLISSPDPEVQLEALKLKYPLFFESWTVATVLNAKAWGLSFSPKVFANFQLTIDECANNPSPSEDICSNSYAVPNEAQQFNVVAVPQIASEVAAPEPAILNSYGPPTTPAVGRDLFGIHAPADWVSDVASGIEGPTDPATIPTVPVGYVRLWDTETKWRDLEPTPGKFVWRKLQKQIETAQVLNARVMLVLGGTPAWAGGGGVTDNPTNIADWRSYVREVSCKYGPSISAYEVWNEANLDTFYSGTPAQMADLTLAAFEEIRKCNPSALVVAANTTSRATGSFGTFFPAYLAELKKRNWPADAYSVHSYPTASGGADDRIRGIGQFRAMLALSGAPFTTVFDTEVNYGLAGLGEGKVDITGDKAMALLSRTYIDSVRYGFGSTFWYAWTKTGNGVFGIQLTPGSTDEQQAWRATYDWLIGAQLQKCASPKTNLVVCQFSRGADNFSLVWYGDVSSPANLISPSRYFGNLGSKCQTLRGSDCAGILAGTAPLSYMPVRIFGPPTAAASVPAKITMDKSVMSVSPAESQPVTITVLDASGNPISGQQVDLIATGDTRFGLGAGSSTPVTNEKGQLVVTITTIGSATGTITAVPVNGQAGLKATATISSYRLGELGPGGGLVFLIANGKTYEMASRSRNAAVPNSKCLLIDVDPNCFLPDPEASWCNNARSALPGTGTEVGTGRANTALMLKGCTSGAGQLAAGSVSGGKKDWFLPALEELDAIGSYVNTCASGCFFHERFDFNYTKSMESSYWSSSQDADIRPTLAWGVNFRYPTASLLFLVQFQKDSARRVRPIRAF</sequence>
<dbReference type="Gene3D" id="3.20.20.80">
    <property type="entry name" value="Glycosidases"/>
    <property type="match status" value="1"/>
</dbReference>
<protein>
    <submittedName>
        <fullName evidence="2">Unannotated protein</fullName>
    </submittedName>
</protein>
<proteinExistence type="predicted"/>
<dbReference type="EMBL" id="CAFBPA010000022">
    <property type="protein sequence ID" value="CAB4996882.1"/>
    <property type="molecule type" value="Genomic_DNA"/>
</dbReference>
<dbReference type="GO" id="GO:0004553">
    <property type="term" value="F:hydrolase activity, hydrolyzing O-glycosyl compounds"/>
    <property type="evidence" value="ECO:0007669"/>
    <property type="project" value="TreeGrafter"/>
</dbReference>
<dbReference type="InterPro" id="IPR013783">
    <property type="entry name" value="Ig-like_fold"/>
</dbReference>
<dbReference type="SUPFAM" id="SSF49373">
    <property type="entry name" value="Invasin/intimin cell-adhesion fragments"/>
    <property type="match status" value="1"/>
</dbReference>
<dbReference type="SUPFAM" id="SSF51445">
    <property type="entry name" value="(Trans)glycosidases"/>
    <property type="match status" value="1"/>
</dbReference>
<name>A0A6J7P1X6_9ZZZZ</name>
<accession>A0A6J7P1X6</accession>
<dbReference type="EMBL" id="CAEZWW010000004">
    <property type="protein sequence ID" value="CAB4661435.1"/>
    <property type="molecule type" value="Genomic_DNA"/>
</dbReference>
<dbReference type="AlphaFoldDB" id="A0A6J7P1X6"/>
<evidence type="ECO:0000313" key="1">
    <source>
        <dbReference type="EMBL" id="CAB4661435.1"/>
    </source>
</evidence>
<organism evidence="2">
    <name type="scientific">freshwater metagenome</name>
    <dbReference type="NCBI Taxonomy" id="449393"/>
    <lineage>
        <taxon>unclassified sequences</taxon>
        <taxon>metagenomes</taxon>
        <taxon>ecological metagenomes</taxon>
    </lineage>
</organism>
<dbReference type="PANTHER" id="PTHR12631">
    <property type="entry name" value="ALPHA-L-IDURONIDASE"/>
    <property type="match status" value="1"/>
</dbReference>
<gene>
    <name evidence="1" type="ORF">UFOPK2310_00078</name>
    <name evidence="2" type="ORF">UFOPK4043_00252</name>
</gene>
<dbReference type="PANTHER" id="PTHR12631:SF10">
    <property type="entry name" value="BETA-XYLOSIDASE-LIKE PROTEIN-RELATED"/>
    <property type="match status" value="1"/>
</dbReference>